<dbReference type="PROSITE" id="PS50222">
    <property type="entry name" value="EF_HAND_2"/>
    <property type="match status" value="1"/>
</dbReference>
<dbReference type="InterPro" id="IPR018247">
    <property type="entry name" value="EF_Hand_1_Ca_BS"/>
</dbReference>
<dbReference type="PROSITE" id="PS00018">
    <property type="entry name" value="EF_HAND_1"/>
    <property type="match status" value="1"/>
</dbReference>
<keyword evidence="1" id="KW-0106">Calcium</keyword>
<feature type="compositionally biased region" description="Basic and acidic residues" evidence="2">
    <location>
        <begin position="1"/>
        <end position="11"/>
    </location>
</feature>
<keyword evidence="5" id="KW-1185">Reference proteome</keyword>
<comment type="caution">
    <text evidence="4">The sequence shown here is derived from an EMBL/GenBank/DDBJ whole genome shotgun (WGS) entry which is preliminary data.</text>
</comment>
<dbReference type="AlphaFoldDB" id="A0A1R2BDA4"/>
<dbReference type="EMBL" id="MPUH01000732">
    <property type="protein sequence ID" value="OMJ74740.1"/>
    <property type="molecule type" value="Genomic_DNA"/>
</dbReference>
<evidence type="ECO:0000256" key="2">
    <source>
        <dbReference type="SAM" id="MobiDB-lite"/>
    </source>
</evidence>
<evidence type="ECO:0000256" key="1">
    <source>
        <dbReference type="ARBA" id="ARBA00022837"/>
    </source>
</evidence>
<dbReference type="InterPro" id="IPR002048">
    <property type="entry name" value="EF_hand_dom"/>
</dbReference>
<evidence type="ECO:0000259" key="3">
    <source>
        <dbReference type="PROSITE" id="PS50222"/>
    </source>
</evidence>
<protein>
    <recommendedName>
        <fullName evidence="3">EF-hand domain-containing protein</fullName>
    </recommendedName>
</protein>
<evidence type="ECO:0000313" key="4">
    <source>
        <dbReference type="EMBL" id="OMJ74740.1"/>
    </source>
</evidence>
<dbReference type="Gene3D" id="1.10.238.10">
    <property type="entry name" value="EF-hand"/>
    <property type="match status" value="1"/>
</dbReference>
<dbReference type="Proteomes" id="UP000187209">
    <property type="component" value="Unassembled WGS sequence"/>
</dbReference>
<name>A0A1R2BDA4_9CILI</name>
<gene>
    <name evidence="4" type="ORF">SteCoe_26286</name>
</gene>
<feature type="compositionally biased region" description="Basic residues" evidence="2">
    <location>
        <begin position="278"/>
        <end position="288"/>
    </location>
</feature>
<dbReference type="SUPFAM" id="SSF47473">
    <property type="entry name" value="EF-hand"/>
    <property type="match status" value="1"/>
</dbReference>
<reference evidence="4 5" key="1">
    <citation type="submission" date="2016-11" db="EMBL/GenBank/DDBJ databases">
        <title>The macronuclear genome of Stentor coeruleus: a giant cell with tiny introns.</title>
        <authorList>
            <person name="Slabodnick M."/>
            <person name="Ruby J.G."/>
            <person name="Reiff S.B."/>
            <person name="Swart E.C."/>
            <person name="Gosai S."/>
            <person name="Prabakaran S."/>
            <person name="Witkowska E."/>
            <person name="Larue G.E."/>
            <person name="Fisher S."/>
            <person name="Freeman R.M."/>
            <person name="Gunawardena J."/>
            <person name="Chu W."/>
            <person name="Stover N.A."/>
            <person name="Gregory B.D."/>
            <person name="Nowacki M."/>
            <person name="Derisi J."/>
            <person name="Roy S.W."/>
            <person name="Marshall W.F."/>
            <person name="Sood P."/>
        </authorList>
    </citation>
    <scope>NUCLEOTIDE SEQUENCE [LARGE SCALE GENOMIC DNA]</scope>
    <source>
        <strain evidence="4">WM001</strain>
    </source>
</reference>
<feature type="region of interest" description="Disordered" evidence="2">
    <location>
        <begin position="1"/>
        <end position="20"/>
    </location>
</feature>
<feature type="domain" description="EF-hand" evidence="3">
    <location>
        <begin position="116"/>
        <end position="151"/>
    </location>
</feature>
<dbReference type="GO" id="GO:0005509">
    <property type="term" value="F:calcium ion binding"/>
    <property type="evidence" value="ECO:0007669"/>
    <property type="project" value="InterPro"/>
</dbReference>
<sequence length="288" mass="33895">MGCSESREIPKVNHQKSKSVNENEGSALYLCAQAERNLQISQFPSEDLDNYFHRYSYAEELTIENLNKVSHIIGFDTLSKETFYAQFIINKLAVRQSLILNSRRICTLSIILGRSDESEKLRLLFKNYDLDANKNLDKKEILLLIDDVLWVFLYAIPQYAKSLEPQNSILNDGVTKMANAHEYIKSELFSRFLDKETSVTIESYMKKFGKKDLKIILYPNRIRHFALEVMDKMLMKEKDCEDEKKRKEKEKEKEKIEIESVNSDKPTTDNDEEENKKDKKNNRRTRRK</sequence>
<dbReference type="InterPro" id="IPR011992">
    <property type="entry name" value="EF-hand-dom_pair"/>
</dbReference>
<proteinExistence type="predicted"/>
<accession>A0A1R2BDA4</accession>
<feature type="compositionally biased region" description="Basic and acidic residues" evidence="2">
    <location>
        <begin position="239"/>
        <end position="258"/>
    </location>
</feature>
<feature type="region of interest" description="Disordered" evidence="2">
    <location>
        <begin position="239"/>
        <end position="288"/>
    </location>
</feature>
<dbReference type="OrthoDB" id="326630at2759"/>
<organism evidence="4 5">
    <name type="scientific">Stentor coeruleus</name>
    <dbReference type="NCBI Taxonomy" id="5963"/>
    <lineage>
        <taxon>Eukaryota</taxon>
        <taxon>Sar</taxon>
        <taxon>Alveolata</taxon>
        <taxon>Ciliophora</taxon>
        <taxon>Postciliodesmatophora</taxon>
        <taxon>Heterotrichea</taxon>
        <taxon>Heterotrichida</taxon>
        <taxon>Stentoridae</taxon>
        <taxon>Stentor</taxon>
    </lineage>
</organism>
<evidence type="ECO:0000313" key="5">
    <source>
        <dbReference type="Proteomes" id="UP000187209"/>
    </source>
</evidence>